<sequence>MAGGLTIDTRVPPVTVHVGFPGDDVRLGGSKRSAIPLPDVEPQKVSLSRIEALRSRRPSNASQPPALDFRVTVADPATPRVVEREPSPRQTQLAASHRLTTYSDCDAGLPDIGHHSTRSSSQIESRGDSISRTGASTPHPLRVRSDLSARPPPQPILRSSHQRMFSDSDLPRRAPAIALPIFQPIRRHSDGEVPLSATELQRARSVRWNDNLICPSPILSHQRRQGWFNRRGDQLWTNDGAYRPPRAGEDFPPDLDGYPDHGQGWMNEDGVCIDVHHRLVPKLPLRSALKRK</sequence>
<organism evidence="2 3">
    <name type="scientific">Pterulicium gracile</name>
    <dbReference type="NCBI Taxonomy" id="1884261"/>
    <lineage>
        <taxon>Eukaryota</taxon>
        <taxon>Fungi</taxon>
        <taxon>Dikarya</taxon>
        <taxon>Basidiomycota</taxon>
        <taxon>Agaricomycotina</taxon>
        <taxon>Agaricomycetes</taxon>
        <taxon>Agaricomycetidae</taxon>
        <taxon>Agaricales</taxon>
        <taxon>Pleurotineae</taxon>
        <taxon>Pterulaceae</taxon>
        <taxon>Pterulicium</taxon>
    </lineage>
</organism>
<feature type="compositionally biased region" description="Polar residues" evidence="1">
    <location>
        <begin position="118"/>
        <end position="136"/>
    </location>
</feature>
<name>A0A5C3Q3W8_9AGAR</name>
<gene>
    <name evidence="2" type="ORF">BDV98DRAFT_516219</name>
</gene>
<protein>
    <submittedName>
        <fullName evidence="2">Uncharacterized protein</fullName>
    </submittedName>
</protein>
<proteinExistence type="predicted"/>
<dbReference type="STRING" id="1884261.A0A5C3Q3W8"/>
<evidence type="ECO:0000313" key="2">
    <source>
        <dbReference type="EMBL" id="TFK96216.1"/>
    </source>
</evidence>
<dbReference type="Proteomes" id="UP000305067">
    <property type="component" value="Unassembled WGS sequence"/>
</dbReference>
<reference evidence="2 3" key="1">
    <citation type="journal article" date="2019" name="Nat. Ecol. Evol.">
        <title>Megaphylogeny resolves global patterns of mushroom evolution.</title>
        <authorList>
            <person name="Varga T."/>
            <person name="Krizsan K."/>
            <person name="Foldi C."/>
            <person name="Dima B."/>
            <person name="Sanchez-Garcia M."/>
            <person name="Sanchez-Ramirez S."/>
            <person name="Szollosi G.J."/>
            <person name="Szarkandi J.G."/>
            <person name="Papp V."/>
            <person name="Albert L."/>
            <person name="Andreopoulos W."/>
            <person name="Angelini C."/>
            <person name="Antonin V."/>
            <person name="Barry K.W."/>
            <person name="Bougher N.L."/>
            <person name="Buchanan P."/>
            <person name="Buyck B."/>
            <person name="Bense V."/>
            <person name="Catcheside P."/>
            <person name="Chovatia M."/>
            <person name="Cooper J."/>
            <person name="Damon W."/>
            <person name="Desjardin D."/>
            <person name="Finy P."/>
            <person name="Geml J."/>
            <person name="Haridas S."/>
            <person name="Hughes K."/>
            <person name="Justo A."/>
            <person name="Karasinski D."/>
            <person name="Kautmanova I."/>
            <person name="Kiss B."/>
            <person name="Kocsube S."/>
            <person name="Kotiranta H."/>
            <person name="LaButti K.M."/>
            <person name="Lechner B.E."/>
            <person name="Liimatainen K."/>
            <person name="Lipzen A."/>
            <person name="Lukacs Z."/>
            <person name="Mihaltcheva S."/>
            <person name="Morgado L.N."/>
            <person name="Niskanen T."/>
            <person name="Noordeloos M.E."/>
            <person name="Ohm R.A."/>
            <person name="Ortiz-Santana B."/>
            <person name="Ovrebo C."/>
            <person name="Racz N."/>
            <person name="Riley R."/>
            <person name="Savchenko A."/>
            <person name="Shiryaev A."/>
            <person name="Soop K."/>
            <person name="Spirin V."/>
            <person name="Szebenyi C."/>
            <person name="Tomsovsky M."/>
            <person name="Tulloss R.E."/>
            <person name="Uehling J."/>
            <person name="Grigoriev I.V."/>
            <person name="Vagvolgyi C."/>
            <person name="Papp T."/>
            <person name="Martin F.M."/>
            <person name="Miettinen O."/>
            <person name="Hibbett D.S."/>
            <person name="Nagy L.G."/>
        </authorList>
    </citation>
    <scope>NUCLEOTIDE SEQUENCE [LARGE SCALE GENOMIC DNA]</scope>
    <source>
        <strain evidence="2 3">CBS 309.79</strain>
    </source>
</reference>
<accession>A0A5C3Q3W8</accession>
<evidence type="ECO:0000256" key="1">
    <source>
        <dbReference type="SAM" id="MobiDB-lite"/>
    </source>
</evidence>
<dbReference type="OrthoDB" id="3255922at2759"/>
<keyword evidence="3" id="KW-1185">Reference proteome</keyword>
<evidence type="ECO:0000313" key="3">
    <source>
        <dbReference type="Proteomes" id="UP000305067"/>
    </source>
</evidence>
<dbReference type="AlphaFoldDB" id="A0A5C3Q3W8"/>
<dbReference type="EMBL" id="ML178865">
    <property type="protein sequence ID" value="TFK96216.1"/>
    <property type="molecule type" value="Genomic_DNA"/>
</dbReference>
<feature type="region of interest" description="Disordered" evidence="1">
    <location>
        <begin position="104"/>
        <end position="166"/>
    </location>
</feature>